<feature type="compositionally biased region" description="Pro residues" evidence="7">
    <location>
        <begin position="879"/>
        <end position="888"/>
    </location>
</feature>
<protein>
    <recommendedName>
        <fullName evidence="12">Mechanosensitive ion channel protein</fullName>
    </recommendedName>
</protein>
<feature type="domain" description="Mechanosensitive ion channel transmembrane helices 2/3" evidence="10">
    <location>
        <begin position="270"/>
        <end position="309"/>
    </location>
</feature>
<feature type="region of interest" description="Disordered" evidence="7">
    <location>
        <begin position="498"/>
        <end position="601"/>
    </location>
</feature>
<feature type="compositionally biased region" description="Low complexity" evidence="7">
    <location>
        <begin position="935"/>
        <end position="949"/>
    </location>
</feature>
<dbReference type="Pfam" id="PF21088">
    <property type="entry name" value="MS_channel_1st"/>
    <property type="match status" value="1"/>
</dbReference>
<dbReference type="GO" id="GO:0005886">
    <property type="term" value="C:plasma membrane"/>
    <property type="evidence" value="ECO:0007669"/>
    <property type="project" value="UniProtKB-SubCell"/>
</dbReference>
<feature type="compositionally biased region" description="Low complexity" evidence="7">
    <location>
        <begin position="1147"/>
        <end position="1160"/>
    </location>
</feature>
<dbReference type="Gene3D" id="1.10.287.1260">
    <property type="match status" value="1"/>
</dbReference>
<organism evidence="11">
    <name type="scientific">Chromera velia CCMP2878</name>
    <dbReference type="NCBI Taxonomy" id="1169474"/>
    <lineage>
        <taxon>Eukaryota</taxon>
        <taxon>Sar</taxon>
        <taxon>Alveolata</taxon>
        <taxon>Colpodellida</taxon>
        <taxon>Chromeraceae</taxon>
        <taxon>Chromera</taxon>
    </lineage>
</organism>
<evidence type="ECO:0000256" key="5">
    <source>
        <dbReference type="ARBA" id="ARBA00022989"/>
    </source>
</evidence>
<feature type="compositionally biased region" description="Polar residues" evidence="7">
    <location>
        <begin position="506"/>
        <end position="520"/>
    </location>
</feature>
<dbReference type="InterPro" id="IPR006685">
    <property type="entry name" value="MscS_channel_2nd"/>
</dbReference>
<feature type="transmembrane region" description="Helical" evidence="8">
    <location>
        <begin position="263"/>
        <end position="283"/>
    </location>
</feature>
<feature type="region of interest" description="Disordered" evidence="7">
    <location>
        <begin position="879"/>
        <end position="1222"/>
    </location>
</feature>
<name>A0A0G4HFT6_9ALVE</name>
<evidence type="ECO:0000313" key="11">
    <source>
        <dbReference type="EMBL" id="CEM42935.1"/>
    </source>
</evidence>
<dbReference type="SUPFAM" id="SSF82861">
    <property type="entry name" value="Mechanosensitive channel protein MscS (YggB), transmembrane region"/>
    <property type="match status" value="1"/>
</dbReference>
<feature type="compositionally biased region" description="Basic and acidic residues" evidence="7">
    <location>
        <begin position="574"/>
        <end position="585"/>
    </location>
</feature>
<keyword evidence="4 8" id="KW-0812">Transmembrane</keyword>
<comment type="similarity">
    <text evidence="2">Belongs to the MscS (TC 1.A.23) family.</text>
</comment>
<dbReference type="Pfam" id="PF00924">
    <property type="entry name" value="MS_channel_2nd"/>
    <property type="match status" value="1"/>
</dbReference>
<evidence type="ECO:0000256" key="3">
    <source>
        <dbReference type="ARBA" id="ARBA00022475"/>
    </source>
</evidence>
<feature type="transmembrane region" description="Helical" evidence="8">
    <location>
        <begin position="43"/>
        <end position="60"/>
    </location>
</feature>
<keyword evidence="5 8" id="KW-1133">Transmembrane helix</keyword>
<evidence type="ECO:0000256" key="1">
    <source>
        <dbReference type="ARBA" id="ARBA00004651"/>
    </source>
</evidence>
<evidence type="ECO:0008006" key="12">
    <source>
        <dbReference type="Google" id="ProtNLM"/>
    </source>
</evidence>
<feature type="compositionally biased region" description="Low complexity" evidence="7">
    <location>
        <begin position="1113"/>
        <end position="1132"/>
    </location>
</feature>
<dbReference type="EMBL" id="CDMZ01002568">
    <property type="protein sequence ID" value="CEM42935.1"/>
    <property type="molecule type" value="Genomic_DNA"/>
</dbReference>
<evidence type="ECO:0000256" key="2">
    <source>
        <dbReference type="ARBA" id="ARBA00008017"/>
    </source>
</evidence>
<feature type="compositionally biased region" description="Acidic residues" evidence="7">
    <location>
        <begin position="1134"/>
        <end position="1144"/>
    </location>
</feature>
<feature type="compositionally biased region" description="Low complexity" evidence="7">
    <location>
        <begin position="808"/>
        <end position="828"/>
    </location>
</feature>
<evidence type="ECO:0000256" key="7">
    <source>
        <dbReference type="SAM" id="MobiDB-lite"/>
    </source>
</evidence>
<keyword evidence="3" id="KW-1003">Cell membrane</keyword>
<evidence type="ECO:0000256" key="6">
    <source>
        <dbReference type="ARBA" id="ARBA00023136"/>
    </source>
</evidence>
<comment type="subcellular location">
    <subcellularLocation>
        <location evidence="1">Cell membrane</location>
        <topology evidence="1">Multi-pass membrane protein</topology>
    </subcellularLocation>
</comment>
<dbReference type="SUPFAM" id="SSF50182">
    <property type="entry name" value="Sm-like ribonucleoproteins"/>
    <property type="match status" value="1"/>
</dbReference>
<feature type="compositionally biased region" description="Polar residues" evidence="7">
    <location>
        <begin position="1066"/>
        <end position="1078"/>
    </location>
</feature>
<dbReference type="GO" id="GO:0008381">
    <property type="term" value="F:mechanosensitive monoatomic ion channel activity"/>
    <property type="evidence" value="ECO:0007669"/>
    <property type="project" value="InterPro"/>
</dbReference>
<dbReference type="InterPro" id="IPR023408">
    <property type="entry name" value="MscS_beta-dom_sf"/>
</dbReference>
<dbReference type="PANTHER" id="PTHR30221">
    <property type="entry name" value="SMALL-CONDUCTANCE MECHANOSENSITIVE CHANNEL"/>
    <property type="match status" value="1"/>
</dbReference>
<feature type="compositionally biased region" description="Basic residues" evidence="7">
    <location>
        <begin position="950"/>
        <end position="962"/>
    </location>
</feature>
<keyword evidence="6 8" id="KW-0472">Membrane</keyword>
<evidence type="ECO:0000259" key="9">
    <source>
        <dbReference type="Pfam" id="PF00924"/>
    </source>
</evidence>
<feature type="compositionally biased region" description="Polar residues" evidence="7">
    <location>
        <begin position="687"/>
        <end position="704"/>
    </location>
</feature>
<gene>
    <name evidence="11" type="ORF">Cvel_27149</name>
</gene>
<dbReference type="AlphaFoldDB" id="A0A0G4HFT6"/>
<evidence type="ECO:0000259" key="10">
    <source>
        <dbReference type="Pfam" id="PF21088"/>
    </source>
</evidence>
<proteinExistence type="inferred from homology"/>
<evidence type="ECO:0000256" key="4">
    <source>
        <dbReference type="ARBA" id="ARBA00022692"/>
    </source>
</evidence>
<feature type="transmembrane region" description="Helical" evidence="8">
    <location>
        <begin position="290"/>
        <end position="308"/>
    </location>
</feature>
<feature type="compositionally biased region" description="Basic and acidic residues" evidence="7">
    <location>
        <begin position="1031"/>
        <end position="1065"/>
    </location>
</feature>
<dbReference type="InterPro" id="IPR049142">
    <property type="entry name" value="MS_channel_1st"/>
</dbReference>
<sequence length="1222" mass="134592">MDDALMDDVVGKFEELLKMAPSKDLHELATASFFNKVPGIKEWFYFLLSFTVLYLGQFYCRRIILYLIRKYAFSRNYVAARVCRLMFPQHFKDTEAASQFFDMAQQGSQCFSPRQKRGSIAMLHARDSWMMRKQSNHGDRASFRRKGTGDGPGTRVWGHRESMQTKWLNRMKTGTRVDPSEALFGESAHFDLTFCLFLSSYLVFDMTETYRKFSLSLATILLVYRVVAPMSLELSKLFELIVKTGAEMGGAGEGGPGYDSAGLHLASVFVRFVVWLCFIFFALFRLGFDVSYLVTGLGIGGLTIGFALQTTLNDIFATLSLVFDRWMKVGEKISVLGEIGEIEHIGIRSTRIRCQSEGQLLIIPNSILWENGCQNFASVTKRRVILPVLICISTPLEKLKRIPQILSDAVDKVEEVEEVGGCWLAEILDYYYKYELMYYLGGHDEAFYRWSLHKVNIAIVTMLTKQKISLGLALAAVTSNVGADACAAAGFHEDAEDSEASWGIESDSQAMSQTSNNSAALSHRSKSSVRSQREKKESGMSRTHGSASMSLEAGVRVRNPSGNSNSRPAPMGRVYRDSDARRSMDDAASQYLPPPRGNTGRSRIAGQILARACSSRHILAQQAQLARQDSSATESFKVVTRKASGISLNRSGTESAIPKSETNRSRSSRRAKTHSSVSPDGLGRSAMTDSKSSTGSNGQPPQQDSAEREKEREEKKTTKPDDTPAVSGMAPTSQADSHTRNSRPPLIPPSLPATSTHHSHQLPSLPPTSQHSHQHHSGHHPNQHHSHESHYLKSPQGDPNASDDPLGLKAFQKFLQMQQQQMQQQFAAGMIPGSRKPSMQADPFFSGFNGSMPAGRRGRRGSAPALNMDQMRAFQQQFVPPPMSPQHVPPVQQRMETPEEEDIDEDDIPPPVGSMFKNDEFQKALQKKVARRRSSGNSSRHGQAANQAAAHHHKERGRKPRASPRSEDECSVAPAQLTPQMSARVESAHLSSSFKANDHQSALGPSSKGNSTKGKKEPGHRPSVLFAAQLERSRSLLEQEQDKQQERRKPHSGRDARRAYGDRSQSHNTLSVSVSGMDSNEDGGASIRSAGAGVKTTLSPMMAKLRQQTRMIPAGSPAPSSALDASLQLSAAVEDFEKEMEEAGDTSSPQSSRSPEASPSKNASPFSMPRKAGGLIREEDLEDEEEETGKGVGERDRKARVAVPPLNLKGAKNAASSGRREF</sequence>
<feature type="compositionally biased region" description="Basic residues" evidence="7">
    <location>
        <begin position="925"/>
        <end position="934"/>
    </location>
</feature>
<dbReference type="InterPro" id="IPR045275">
    <property type="entry name" value="MscS_archaea/bacteria_type"/>
</dbReference>
<reference evidence="11" key="1">
    <citation type="submission" date="2014-11" db="EMBL/GenBank/DDBJ databases">
        <authorList>
            <person name="Otto D Thomas"/>
            <person name="Naeem Raeece"/>
        </authorList>
    </citation>
    <scope>NUCLEOTIDE SEQUENCE</scope>
</reference>
<dbReference type="InterPro" id="IPR011014">
    <property type="entry name" value="MscS_channel_TM-2"/>
</dbReference>
<accession>A0A0G4HFT6</accession>
<feature type="compositionally biased region" description="Polar residues" evidence="7">
    <location>
        <begin position="540"/>
        <end position="549"/>
    </location>
</feature>
<feature type="region of interest" description="Disordered" evidence="7">
    <location>
        <begin position="648"/>
        <end position="863"/>
    </location>
</feature>
<dbReference type="Gene3D" id="2.30.30.60">
    <property type="match status" value="1"/>
</dbReference>
<feature type="compositionally biased region" description="Basic residues" evidence="7">
    <location>
        <begin position="772"/>
        <end position="784"/>
    </location>
</feature>
<feature type="compositionally biased region" description="Basic and acidic residues" evidence="7">
    <location>
        <begin position="705"/>
        <end position="722"/>
    </location>
</feature>
<evidence type="ECO:0000256" key="8">
    <source>
        <dbReference type="SAM" id="Phobius"/>
    </source>
</evidence>
<feature type="compositionally biased region" description="Polar residues" evidence="7">
    <location>
        <begin position="989"/>
        <end position="1012"/>
    </location>
</feature>
<feature type="compositionally biased region" description="Acidic residues" evidence="7">
    <location>
        <begin position="898"/>
        <end position="908"/>
    </location>
</feature>
<dbReference type="InterPro" id="IPR010920">
    <property type="entry name" value="LSM_dom_sf"/>
</dbReference>
<feature type="domain" description="Mechanosensitive ion channel MscS" evidence="9">
    <location>
        <begin position="311"/>
        <end position="376"/>
    </location>
</feature>
<dbReference type="VEuPathDB" id="CryptoDB:Cvel_27149"/>
<feature type="compositionally biased region" description="Low complexity" evidence="7">
    <location>
        <begin position="761"/>
        <end position="771"/>
    </location>
</feature>
<feature type="transmembrane region" description="Helical" evidence="8">
    <location>
        <begin position="213"/>
        <end position="232"/>
    </location>
</feature>
<dbReference type="PANTHER" id="PTHR30221:SF1">
    <property type="entry name" value="SMALL-CONDUCTANCE MECHANOSENSITIVE CHANNEL"/>
    <property type="match status" value="1"/>
</dbReference>
<feature type="compositionally biased region" description="Basic and acidic residues" evidence="7">
    <location>
        <begin position="1188"/>
        <end position="1199"/>
    </location>
</feature>